<evidence type="ECO:0000256" key="1">
    <source>
        <dbReference type="SAM" id="MobiDB-lite"/>
    </source>
</evidence>
<accession>A0A3M6UJP8</accession>
<dbReference type="AlphaFoldDB" id="A0A3M6UJP8"/>
<gene>
    <name evidence="2" type="ORF">pdam_00022964</name>
</gene>
<evidence type="ECO:0000313" key="3">
    <source>
        <dbReference type="Proteomes" id="UP000275408"/>
    </source>
</evidence>
<feature type="compositionally biased region" description="Basic and acidic residues" evidence="1">
    <location>
        <begin position="70"/>
        <end position="90"/>
    </location>
</feature>
<keyword evidence="3" id="KW-1185">Reference proteome</keyword>
<sequence>MTCLFSNNHNKYIDACLNKKILLKVQLFGRQSALEDKNSEEQSKLGKILQIRLHRANVPQRKPSQEEDEKQDRTLPKKTAFKEIDARDTVTSENPPLDLPKEEEVANDSSFHITCLGKDRRLSPIGLFGLYRMNEMVNYKLRKRDEFLDVITLWPSGVYAGIFASSRRDSHGTPVGISLGMPVSKFLPGCQRDIGRDPRPDKNEQTKLNEIRFRR</sequence>
<feature type="compositionally biased region" description="Basic and acidic residues" evidence="1">
    <location>
        <begin position="193"/>
        <end position="215"/>
    </location>
</feature>
<dbReference type="Proteomes" id="UP000275408">
    <property type="component" value="Unassembled WGS sequence"/>
</dbReference>
<organism evidence="2 3">
    <name type="scientific">Pocillopora damicornis</name>
    <name type="common">Cauliflower coral</name>
    <name type="synonym">Millepora damicornis</name>
    <dbReference type="NCBI Taxonomy" id="46731"/>
    <lineage>
        <taxon>Eukaryota</taxon>
        <taxon>Metazoa</taxon>
        <taxon>Cnidaria</taxon>
        <taxon>Anthozoa</taxon>
        <taxon>Hexacorallia</taxon>
        <taxon>Scleractinia</taxon>
        <taxon>Astrocoeniina</taxon>
        <taxon>Pocilloporidae</taxon>
        <taxon>Pocillopora</taxon>
    </lineage>
</organism>
<feature type="region of interest" description="Disordered" evidence="1">
    <location>
        <begin position="191"/>
        <end position="215"/>
    </location>
</feature>
<evidence type="ECO:0000313" key="2">
    <source>
        <dbReference type="EMBL" id="RMX53900.1"/>
    </source>
</evidence>
<feature type="region of interest" description="Disordered" evidence="1">
    <location>
        <begin position="56"/>
        <end position="101"/>
    </location>
</feature>
<comment type="caution">
    <text evidence="2">The sequence shown here is derived from an EMBL/GenBank/DDBJ whole genome shotgun (WGS) entry which is preliminary data.</text>
</comment>
<name>A0A3M6UJP8_POCDA</name>
<proteinExistence type="predicted"/>
<dbReference type="EMBL" id="RCHS01001382">
    <property type="protein sequence ID" value="RMX53900.1"/>
    <property type="molecule type" value="Genomic_DNA"/>
</dbReference>
<reference evidence="2 3" key="1">
    <citation type="journal article" date="2018" name="Sci. Rep.">
        <title>Comparative analysis of the Pocillopora damicornis genome highlights role of immune system in coral evolution.</title>
        <authorList>
            <person name="Cunning R."/>
            <person name="Bay R.A."/>
            <person name="Gillette P."/>
            <person name="Baker A.C."/>
            <person name="Traylor-Knowles N."/>
        </authorList>
    </citation>
    <scope>NUCLEOTIDE SEQUENCE [LARGE SCALE GENOMIC DNA]</scope>
    <source>
        <strain evidence="2">RSMAS</strain>
        <tissue evidence="2">Whole animal</tissue>
    </source>
</reference>
<protein>
    <submittedName>
        <fullName evidence="2">Uncharacterized protein</fullName>
    </submittedName>
</protein>